<organism evidence="1 2">
    <name type="scientific">Candida boidinii</name>
    <name type="common">Yeast</name>
    <dbReference type="NCBI Taxonomy" id="5477"/>
    <lineage>
        <taxon>Eukaryota</taxon>
        <taxon>Fungi</taxon>
        <taxon>Dikarya</taxon>
        <taxon>Ascomycota</taxon>
        <taxon>Saccharomycotina</taxon>
        <taxon>Pichiomycetes</taxon>
        <taxon>Pichiales</taxon>
        <taxon>Pichiaceae</taxon>
        <taxon>Ogataea</taxon>
        <taxon>Ogataea/Candida clade</taxon>
    </lineage>
</organism>
<reference evidence="1" key="1">
    <citation type="submission" date="2023-04" db="EMBL/GenBank/DDBJ databases">
        <title>Candida boidinii NBRC 1967.</title>
        <authorList>
            <person name="Ichikawa N."/>
            <person name="Sato H."/>
            <person name="Tonouchi N."/>
        </authorList>
    </citation>
    <scope>NUCLEOTIDE SEQUENCE</scope>
    <source>
        <strain evidence="1">NBRC 1967</strain>
    </source>
</reference>
<evidence type="ECO:0000313" key="1">
    <source>
        <dbReference type="EMBL" id="GME95437.1"/>
    </source>
</evidence>
<comment type="caution">
    <text evidence="1">The sequence shown here is derived from an EMBL/GenBank/DDBJ whole genome shotgun (WGS) entry which is preliminary data.</text>
</comment>
<sequence length="783" mass="90539">MDGADEDDDGFFEDNNETILSGNDSAYINNQYPRTDNNIDKFSQSVIRYKTSANFHNNGINDKFYSNDKEIDDLFGELNIDQHINSSNPKDKRGNLSIVHEDNHESEDSHFETLTTENIEKFNRSHIESNNSLKEQGQVKNMKSSRSPERKPTQLKPSSKSLMLQKYMDNSEEEEEAFDLIDEDEISNKVNKTKNLEANINKKKNESIINQTIKGNKLSGLKKKQSTIKNFNLPLSKDAITFANSVRIPTSKSSNSIISSTESSRSLSTSSYEESSDTEQSDYAENFDHFNDDIDLITRFQKHQKDLEEKVTQNQYKKQQKIESLQKRANFKESIPGDSLFEYDHSAFFDDFEDFDELQLFDKGRMHTFVKVQTVDQNNKPRNITNNTTIAPSRSIRMKKSMPLLTEKNFSTPTLMGSPKKRYIRKSSSTMELPRIINDDYREQDYISQPGILPRSYSAFLSVHQHPNLRLYTGDELDDIELLPETDLYSTIKAGSYMPPNPSHRRIDLSRYREEPTSSNKHRFHPVYGNHSSRSTVTNPSTPVNKELPSTPNTNNGRLSKEGKLRAIRQMGRHNTRQVMPGHKYGEMVYDPSSKKWFGNEDELTSFDSLKRKPGLIRNTKQSNLPNEDNGKQIVGNMMFDTKKLRWVSMTGAYEDDPFVDMDNEFEDSYMEPIDNAGVDISQNAGRHPLVQQIRISENSKDENMRHNSKKISRKASKISRSISLDRNMAEIKSFLHIDHEQVKSWKNEENRWSRKVGNWFPNDDQTFEFCYELKNLLKQSSE</sequence>
<keyword evidence="2" id="KW-1185">Reference proteome</keyword>
<accession>A0ACB5TVG1</accession>
<proteinExistence type="predicted"/>
<protein>
    <submittedName>
        <fullName evidence="1">Unnamed protein product</fullName>
    </submittedName>
</protein>
<dbReference type="EMBL" id="BSXV01002303">
    <property type="protein sequence ID" value="GME95437.1"/>
    <property type="molecule type" value="Genomic_DNA"/>
</dbReference>
<name>A0ACB5TVG1_CANBO</name>
<evidence type="ECO:0000313" key="2">
    <source>
        <dbReference type="Proteomes" id="UP001165101"/>
    </source>
</evidence>
<gene>
    <name evidence="1" type="ORF">Cboi01_000390400</name>
</gene>
<dbReference type="Proteomes" id="UP001165101">
    <property type="component" value="Unassembled WGS sequence"/>
</dbReference>